<keyword evidence="10" id="KW-0498">Mitosis</keyword>
<feature type="region of interest" description="Disordered" evidence="16">
    <location>
        <begin position="107"/>
        <end position="151"/>
    </location>
</feature>
<keyword evidence="13" id="KW-0539">Nucleus</keyword>
<dbReference type="AlphaFoldDB" id="A0AAD4Q8R1"/>
<evidence type="ECO:0000256" key="13">
    <source>
        <dbReference type="ARBA" id="ARBA00023242"/>
    </source>
</evidence>
<feature type="compositionally biased region" description="Acidic residues" evidence="16">
    <location>
        <begin position="429"/>
        <end position="443"/>
    </location>
</feature>
<comment type="caution">
    <text evidence="17">The sequence shown here is derived from an EMBL/GenBank/DDBJ whole genome shotgun (WGS) entry which is preliminary data.</text>
</comment>
<feature type="region of interest" description="Disordered" evidence="16">
    <location>
        <begin position="1"/>
        <end position="26"/>
    </location>
</feature>
<feature type="region of interest" description="Disordered" evidence="16">
    <location>
        <begin position="301"/>
        <end position="324"/>
    </location>
</feature>
<feature type="compositionally biased region" description="Polar residues" evidence="16">
    <location>
        <begin position="128"/>
        <end position="151"/>
    </location>
</feature>
<evidence type="ECO:0000256" key="9">
    <source>
        <dbReference type="ARBA" id="ARBA00022701"/>
    </source>
</evidence>
<reference evidence="17" key="1">
    <citation type="submission" date="2022-01" db="EMBL/GenBank/DDBJ databases">
        <title>Comparative genomics reveals a dynamic genome evolution in the ectomycorrhizal milk-cap (Lactarius) mushrooms.</title>
        <authorList>
            <consortium name="DOE Joint Genome Institute"/>
            <person name="Lebreton A."/>
            <person name="Tang N."/>
            <person name="Kuo A."/>
            <person name="LaButti K."/>
            <person name="Drula E."/>
            <person name="Barry K."/>
            <person name="Clum A."/>
            <person name="Lipzen A."/>
            <person name="Mousain D."/>
            <person name="Ng V."/>
            <person name="Wang R."/>
            <person name="Wang X."/>
            <person name="Dai Y."/>
            <person name="Henrissat B."/>
            <person name="Grigoriev I.V."/>
            <person name="Guerin-Laguette A."/>
            <person name="Yu F."/>
            <person name="Martin F.M."/>
        </authorList>
    </citation>
    <scope>NUCLEOTIDE SEQUENCE</scope>
    <source>
        <strain evidence="17">QP</strain>
    </source>
</reference>
<dbReference type="PANTHER" id="PTHR28200">
    <property type="entry name" value="DASH COMPLEX SUBUNIT ASK1"/>
    <property type="match status" value="1"/>
</dbReference>
<keyword evidence="7" id="KW-0963">Cytoplasm</keyword>
<dbReference type="PANTHER" id="PTHR28200:SF1">
    <property type="entry name" value="DASH COMPLEX SUBUNIT ASK1"/>
    <property type="match status" value="1"/>
</dbReference>
<evidence type="ECO:0000256" key="3">
    <source>
        <dbReference type="ARBA" id="ARBA00004629"/>
    </source>
</evidence>
<evidence type="ECO:0000256" key="10">
    <source>
        <dbReference type="ARBA" id="ARBA00022776"/>
    </source>
</evidence>
<evidence type="ECO:0000256" key="12">
    <source>
        <dbReference type="ARBA" id="ARBA00023212"/>
    </source>
</evidence>
<dbReference type="GO" id="GO:0005874">
    <property type="term" value="C:microtubule"/>
    <property type="evidence" value="ECO:0007669"/>
    <property type="project" value="UniProtKB-KW"/>
</dbReference>
<protein>
    <recommendedName>
        <fullName evidence="5">DASH complex subunit ASK1</fullName>
    </recommendedName>
</protein>
<dbReference type="GO" id="GO:0051301">
    <property type="term" value="P:cell division"/>
    <property type="evidence" value="ECO:0007669"/>
    <property type="project" value="UniProtKB-KW"/>
</dbReference>
<dbReference type="InterPro" id="IPR013964">
    <property type="entry name" value="DASH_Ask1"/>
</dbReference>
<evidence type="ECO:0000313" key="17">
    <source>
        <dbReference type="EMBL" id="KAH8992964.1"/>
    </source>
</evidence>
<dbReference type="GO" id="GO:0044732">
    <property type="term" value="C:mitotic spindle pole body"/>
    <property type="evidence" value="ECO:0007669"/>
    <property type="project" value="TreeGrafter"/>
</dbReference>
<dbReference type="EMBL" id="JAKELL010000020">
    <property type="protein sequence ID" value="KAH8992964.1"/>
    <property type="molecule type" value="Genomic_DNA"/>
</dbReference>
<comment type="similarity">
    <text evidence="4">Belongs to the DASH complex ASK1 family.</text>
</comment>
<sequence length="497" mass="52345">MPKSIKELKPIPPNPPRWEPSTDPSSIAIPGLDATASVNDQIDQIDQLITLKLQDIDANFSKMQQVLSNRILPAVKRFAIGTEPVREAAKFWTSFFEHAAQVHIPTSDHLSSMQEPSSSSDDHDVVSTPESSSATPGPSSNTFDLNRTPSESSFLPAHAAVSSTPAAATARAQASNSTFFASQPSIADPSWSALVESPLVRLDRELREFTRADPEPASTSIDTDTSPPTPTRTPHVPTRVLADRTPHYAEGYDEEPTLPVGMSPPVMLPFARLPTLGRSPAKSAAAHIRHTLVRDALRDAGGTSATSATTGSSAVLSPPSLSRYTRGASASLTSLGADPELDSLMRRVSLFPRDPPRVSSVPSSSTAASPMTPPAPSGAAAGVAATPESDDGSASTFSSSGEEDSVHNTAHPSAAFLLASRQRGRHDDDDNDDDEDDSLDADPDAATASFEPVHPFARVVAAGAEDDSFDSLDGDAPEETVFGARPVKRGAALPLRT</sequence>
<keyword evidence="15" id="KW-0137">Centromere</keyword>
<comment type="subcellular location">
    <subcellularLocation>
        <location evidence="3">Chromosome</location>
        <location evidence="3">Centromere</location>
        <location evidence="3">Kinetochore</location>
    </subcellularLocation>
    <subcellularLocation>
        <location evidence="2">Cytoplasm</location>
        <location evidence="2">Cytoskeleton</location>
        <location evidence="2">Spindle</location>
    </subcellularLocation>
    <subcellularLocation>
        <location evidence="1">Nucleus</location>
    </subcellularLocation>
</comment>
<gene>
    <name evidence="17" type="ORF">EDB92DRAFT_518758</name>
</gene>
<evidence type="ECO:0000256" key="16">
    <source>
        <dbReference type="SAM" id="MobiDB-lite"/>
    </source>
</evidence>
<dbReference type="GO" id="GO:0008608">
    <property type="term" value="P:attachment of spindle microtubules to kinetochore"/>
    <property type="evidence" value="ECO:0007669"/>
    <property type="project" value="InterPro"/>
</dbReference>
<evidence type="ECO:0000256" key="15">
    <source>
        <dbReference type="ARBA" id="ARBA00023328"/>
    </source>
</evidence>
<keyword evidence="18" id="KW-1185">Reference proteome</keyword>
<dbReference type="GO" id="GO:0072686">
    <property type="term" value="C:mitotic spindle"/>
    <property type="evidence" value="ECO:0007669"/>
    <property type="project" value="InterPro"/>
</dbReference>
<feature type="compositionally biased region" description="Low complexity" evidence="16">
    <location>
        <begin position="377"/>
        <end position="400"/>
    </location>
</feature>
<organism evidence="17 18">
    <name type="scientific">Lactarius akahatsu</name>
    <dbReference type="NCBI Taxonomy" id="416441"/>
    <lineage>
        <taxon>Eukaryota</taxon>
        <taxon>Fungi</taxon>
        <taxon>Dikarya</taxon>
        <taxon>Basidiomycota</taxon>
        <taxon>Agaricomycotina</taxon>
        <taxon>Agaricomycetes</taxon>
        <taxon>Russulales</taxon>
        <taxon>Russulaceae</taxon>
        <taxon>Lactarius</taxon>
    </lineage>
</organism>
<dbReference type="Pfam" id="PF08655">
    <property type="entry name" value="DASH_Ask1"/>
    <property type="match status" value="1"/>
</dbReference>
<evidence type="ECO:0000256" key="5">
    <source>
        <dbReference type="ARBA" id="ARBA00014520"/>
    </source>
</evidence>
<feature type="region of interest" description="Disordered" evidence="16">
    <location>
        <begin position="352"/>
        <end position="408"/>
    </location>
</feature>
<evidence type="ECO:0000256" key="1">
    <source>
        <dbReference type="ARBA" id="ARBA00004123"/>
    </source>
</evidence>
<keyword evidence="9" id="KW-0493">Microtubule</keyword>
<dbReference type="Proteomes" id="UP001201163">
    <property type="component" value="Unassembled WGS sequence"/>
</dbReference>
<evidence type="ECO:0000256" key="2">
    <source>
        <dbReference type="ARBA" id="ARBA00004186"/>
    </source>
</evidence>
<feature type="region of interest" description="Disordered" evidence="16">
    <location>
        <begin position="423"/>
        <end position="453"/>
    </location>
</feature>
<feature type="region of interest" description="Disordered" evidence="16">
    <location>
        <begin position="210"/>
        <end position="237"/>
    </location>
</feature>
<name>A0AAD4Q8R1_9AGAM</name>
<evidence type="ECO:0000256" key="11">
    <source>
        <dbReference type="ARBA" id="ARBA00022838"/>
    </source>
</evidence>
<accession>A0AAD4Q8R1</accession>
<evidence type="ECO:0000256" key="8">
    <source>
        <dbReference type="ARBA" id="ARBA00022618"/>
    </source>
</evidence>
<evidence type="ECO:0000313" key="18">
    <source>
        <dbReference type="Proteomes" id="UP001201163"/>
    </source>
</evidence>
<evidence type="ECO:0000256" key="4">
    <source>
        <dbReference type="ARBA" id="ARBA00010731"/>
    </source>
</evidence>
<keyword evidence="6" id="KW-0158">Chromosome</keyword>
<evidence type="ECO:0000256" key="6">
    <source>
        <dbReference type="ARBA" id="ARBA00022454"/>
    </source>
</evidence>
<dbReference type="GO" id="GO:0042729">
    <property type="term" value="C:DASH complex"/>
    <property type="evidence" value="ECO:0007669"/>
    <property type="project" value="InterPro"/>
</dbReference>
<proteinExistence type="inferred from homology"/>
<keyword evidence="12" id="KW-0206">Cytoskeleton</keyword>
<feature type="compositionally biased region" description="Low complexity" evidence="16">
    <location>
        <begin position="219"/>
        <end position="237"/>
    </location>
</feature>
<keyword evidence="11" id="KW-0995">Kinetochore</keyword>
<feature type="compositionally biased region" description="Low complexity" evidence="16">
    <location>
        <begin position="357"/>
        <end position="370"/>
    </location>
</feature>
<keyword evidence="14" id="KW-0131">Cell cycle</keyword>
<evidence type="ECO:0000256" key="7">
    <source>
        <dbReference type="ARBA" id="ARBA00022490"/>
    </source>
</evidence>
<feature type="compositionally biased region" description="Low complexity" evidence="16">
    <location>
        <begin position="301"/>
        <end position="314"/>
    </location>
</feature>
<evidence type="ECO:0000256" key="14">
    <source>
        <dbReference type="ARBA" id="ARBA00023306"/>
    </source>
</evidence>
<keyword evidence="8" id="KW-0132">Cell division</keyword>